<sequence length="1465" mass="164338">SHIVIVLVVIQLASRLVVSIVSIVLGSILFNKLKIIFNVEKSFSLKSNKTMSVSFVEVPKGSDFPLQNLPYGVFSTQSNPGKRLCVAIGNNVLDLSGVAHLYPAKVQDALKSSTLNLLMNLGHDAWHVVRTRTHELLLKNSELEHDAALVRKVIIPQKEAEMHLPADIGDYTDFYSSIHHATNVGIMFRGKENALMPNWRHIPVGYHGRASSVVVSGTPIRRPLGQTLPVEGQPPVFGACKLLDFELEMAFFVGGPGNKLGERVPVEEAWKNVFGFTLMNDWSARDIQKWEYIPLGPFTAKNLGTTISPWIIPVEALEPFIVNNFAQDPQVLPYLKHDKSFNFDINLLVSLKPELGEETLICKSNYKYLYWTAMQQIAHHTVTGCNIRSGDLMASGTISGETEDSFGSMLELSWRGTKPLQLNGNLTRKFIEDGDEIIIRGYCERNGLRIGFGECRGKYFIEVPIGRIPRDQIVMCRRDILMFTYLISALVHSWAAPKPFSCMSLMEDDRTLMEEDEDDSEENAASHQLDVPDLTIADFETVSNRQSIPFVPHLRVCPTDYTFCFSLWRQTENGSHIEKQGCWKDSTEGNATCSHSECVSSSPTSRNTSLYYCCCSGEACNRNVAVVESSPLQLSKPQFAVSKNYYGTHDVLNWSTTNLWLAIMTACLIITTVTFFIYCRTAREKSEPEEAPLAPSGPGYSSNLRNVDNLNLICMLGSGKYGTVMKGLLHDQEVAVKIFPEAHHQYFINERNIYSLPLMESPALLAYFGFDERQTLEGRMEYQLVLSLAPLGNLQDWLIANTMNFETFCGMVKSITRGLSHLHTELKRAEDHKPCIAHRDLNTRNILVKSDRTCCISDFGFALKVFGSRYEYKGEIAEAETKSINEVGTLRYMAPELLEGAVNLRDCEASLKQMDVYALGLVLWEVATRCTDFYPVAQITPPYKAPYELEVGSHPSFDQMQSLVVRHKARPLFPNGWGGGSAAKLVRDTCEDCWDHDAEARLTSLCAEERMHEVQNMGLRLSHHLTATTPLLSANNLCKEIAETSESPNHNDPIPHQIDINCSDTSTLLNPPPNKKILPSHTIEIVDTDQSTSNSVIIEKNHLIQTQLQLQPYQGRNPCLERNLAPVSARSPQRLIQRSKKHSFQSQAGEEHSLSCLEDDVSVEELITGGNSKKFPSLTREETSNMGQGFPKQHNTDKKLKGWHGVRALIQKRLFRKSEDSGVQVFRQINGGDEKSSLVDNRQVAVLKGLDKNATVHPVVISFIDNEQTTHCVKPAQYKTSLECNGNGIIRRPNNLDLSPLSGSHSMKQSSPPSMPGNQISTITEEENDNNQEGGDQRLKNLNERRSTPSRIIPRSNSSNLKPIENIYNNMYESGGFEILRHTNSLKDAAERNHSMSEPQFRRQRSLEVFREVFNARASSERLRNPSQRVKTPGDVPPSVRKVRASKTLSLYDDRMMDPTSLNIL</sequence>
<dbReference type="InterPro" id="IPR000472">
    <property type="entry name" value="Activin_recp"/>
</dbReference>
<evidence type="ECO:0000256" key="31">
    <source>
        <dbReference type="ARBA" id="ARBA00048773"/>
    </source>
</evidence>
<evidence type="ECO:0000256" key="30">
    <source>
        <dbReference type="ARBA" id="ARBA00047681"/>
    </source>
</evidence>
<feature type="active site" description="Proton acceptor" evidence="32">
    <location>
        <position position="180"/>
    </location>
</feature>
<dbReference type="InterPro" id="IPR017441">
    <property type="entry name" value="Protein_kinase_ATP_BS"/>
</dbReference>
<evidence type="ECO:0000256" key="14">
    <source>
        <dbReference type="ARBA" id="ARBA00022723"/>
    </source>
</evidence>
<evidence type="ECO:0000256" key="29">
    <source>
        <dbReference type="ARBA" id="ARBA00031740"/>
    </source>
</evidence>
<feature type="domain" description="Protein kinase" evidence="38">
    <location>
        <begin position="710"/>
        <end position="1015"/>
    </location>
</feature>
<feature type="region of interest" description="Disordered" evidence="36">
    <location>
        <begin position="1293"/>
        <end position="1361"/>
    </location>
</feature>
<dbReference type="PhylomeDB" id="A0A1B0FEK9"/>
<dbReference type="VEuPathDB" id="VectorBase:GMOY002048"/>
<keyword evidence="27" id="KW-0585">Phenylalanine catabolism</keyword>
<evidence type="ECO:0000256" key="24">
    <source>
        <dbReference type="ARBA" id="ARBA00023136"/>
    </source>
</evidence>
<feature type="binding site" evidence="34">
    <location>
        <position position="305"/>
    </location>
    <ligand>
        <name>Mg(2+)</name>
        <dbReference type="ChEBI" id="CHEBI:18420"/>
    </ligand>
</feature>
<keyword evidence="23 37" id="KW-1133">Transmembrane helix</keyword>
<evidence type="ECO:0000256" key="18">
    <source>
        <dbReference type="ARBA" id="ARBA00022801"/>
    </source>
</evidence>
<keyword evidence="15" id="KW-0732">Signal</keyword>
<organism evidence="39 40">
    <name type="scientific">Glossina morsitans morsitans</name>
    <name type="common">Savannah tsetse fly</name>
    <dbReference type="NCBI Taxonomy" id="37546"/>
    <lineage>
        <taxon>Eukaryota</taxon>
        <taxon>Metazoa</taxon>
        <taxon>Ecdysozoa</taxon>
        <taxon>Arthropoda</taxon>
        <taxon>Hexapoda</taxon>
        <taxon>Insecta</taxon>
        <taxon>Pterygota</taxon>
        <taxon>Neoptera</taxon>
        <taxon>Endopterygota</taxon>
        <taxon>Diptera</taxon>
        <taxon>Brachycera</taxon>
        <taxon>Muscomorpha</taxon>
        <taxon>Hippoboscoidea</taxon>
        <taxon>Glossinidae</taxon>
        <taxon>Glossina</taxon>
    </lineage>
</organism>
<dbReference type="FunFam" id="3.30.200.20:FF:000094">
    <property type="entry name" value="Serine/threonine-protein kinase receptor"/>
    <property type="match status" value="1"/>
</dbReference>
<dbReference type="EMBL" id="CCAG010013887">
    <property type="status" value="NOT_ANNOTATED_CDS"/>
    <property type="molecule type" value="Genomic_DNA"/>
</dbReference>
<feature type="compositionally biased region" description="Basic and acidic residues" evidence="36">
    <location>
        <begin position="1335"/>
        <end position="1347"/>
    </location>
</feature>
<dbReference type="Gene3D" id="3.30.200.20">
    <property type="entry name" value="Phosphorylase Kinase, domain 1"/>
    <property type="match status" value="1"/>
</dbReference>
<dbReference type="PANTHER" id="PTHR43069">
    <property type="entry name" value="FUMARYLACETOACETASE"/>
    <property type="match status" value="1"/>
</dbReference>
<feature type="compositionally biased region" description="Low complexity" evidence="36">
    <location>
        <begin position="1349"/>
        <end position="1360"/>
    </location>
</feature>
<feature type="binding site" evidence="34">
    <location>
        <position position="281"/>
    </location>
    <ligand>
        <name>Mg(2+)</name>
        <dbReference type="ChEBI" id="CHEBI:18420"/>
    </ligand>
</feature>
<feature type="binding site" evidence="33">
    <location>
        <position position="288"/>
    </location>
    <ligand>
        <name>substrate</name>
    </ligand>
</feature>
<dbReference type="SUPFAM" id="SSF57302">
    <property type="entry name" value="Snake toxin-like"/>
    <property type="match status" value="1"/>
</dbReference>
<evidence type="ECO:0000256" key="3">
    <source>
        <dbReference type="ARBA" id="ARBA00001946"/>
    </source>
</evidence>
<dbReference type="EC" id="2.7.11.30" evidence="9"/>
<dbReference type="GO" id="GO:1902000">
    <property type="term" value="P:homogentisate catabolic process"/>
    <property type="evidence" value="ECO:0007669"/>
    <property type="project" value="TreeGrafter"/>
</dbReference>
<dbReference type="InterPro" id="IPR011234">
    <property type="entry name" value="Fumarylacetoacetase-like_C"/>
</dbReference>
<protein>
    <recommendedName>
        <fullName evidence="10">Fumarylacetoacetase</fullName>
        <ecNumber evidence="9">2.7.11.30</ecNumber>
        <ecNumber evidence="8">3.7.1.2</ecNumber>
    </recommendedName>
    <alternativeName>
        <fullName evidence="28">Beta-diketonase</fullName>
    </alternativeName>
    <alternativeName>
        <fullName evidence="29">Fumarylacetoacetate hydrolase</fullName>
    </alternativeName>
</protein>
<dbReference type="GO" id="GO:0046872">
    <property type="term" value="F:metal ion binding"/>
    <property type="evidence" value="ECO:0007669"/>
    <property type="project" value="UniProtKB-KW"/>
</dbReference>
<feature type="compositionally biased region" description="Polar residues" evidence="36">
    <location>
        <begin position="1301"/>
        <end position="1323"/>
    </location>
</feature>
<comment type="similarity">
    <text evidence="6">Belongs to the protein kinase superfamily. TKL Ser/Thr protein kinase family. TGFB receptor subfamily.</text>
</comment>
<evidence type="ECO:0000256" key="28">
    <source>
        <dbReference type="ARBA" id="ARBA00030270"/>
    </source>
</evidence>
<feature type="binding site" evidence="33">
    <location>
        <position position="189"/>
    </location>
    <ligand>
        <name>substrate</name>
    </ligand>
</feature>
<evidence type="ECO:0000313" key="39">
    <source>
        <dbReference type="EnsemblMetazoa" id="GMOY002048-PA"/>
    </source>
</evidence>
<dbReference type="Gene3D" id="3.90.850.10">
    <property type="entry name" value="Fumarylacetoacetase-like, C-terminal domain"/>
    <property type="match status" value="1"/>
</dbReference>
<keyword evidence="18" id="KW-0378">Hydrolase</keyword>
<dbReference type="FunFam" id="1.10.510.10:FF:000487">
    <property type="entry name" value="Anti-Muellerian hormone type-2 receptor"/>
    <property type="match status" value="1"/>
</dbReference>
<dbReference type="UniPathway" id="UPA00139">
    <property type="reaction ID" value="UER00341"/>
</dbReference>
<evidence type="ECO:0000256" key="7">
    <source>
        <dbReference type="ARBA" id="ARBA00010211"/>
    </source>
</evidence>
<comment type="pathway">
    <text evidence="5">Amino-acid degradation; L-phenylalanine degradation; acetoacetate and fumarate from L-phenylalanine: step 6/6.</text>
</comment>
<keyword evidence="16 35" id="KW-0547">Nucleotide-binding</keyword>
<dbReference type="Gene3D" id="1.10.510.10">
    <property type="entry name" value="Transferase(Phosphotransferase) domain 1"/>
    <property type="match status" value="1"/>
</dbReference>
<feature type="region of interest" description="Disordered" evidence="36">
    <location>
        <begin position="1172"/>
        <end position="1198"/>
    </location>
</feature>
<evidence type="ECO:0000256" key="2">
    <source>
        <dbReference type="ARBA" id="ARBA00001913"/>
    </source>
</evidence>
<feature type="transmembrane region" description="Helical" evidence="37">
    <location>
        <begin position="6"/>
        <end position="30"/>
    </location>
</feature>
<keyword evidence="40" id="KW-1185">Reference proteome</keyword>
<evidence type="ECO:0000256" key="8">
    <source>
        <dbReference type="ARBA" id="ARBA00012094"/>
    </source>
</evidence>
<evidence type="ECO:0000256" key="21">
    <source>
        <dbReference type="ARBA" id="ARBA00022842"/>
    </source>
</evidence>
<comment type="catalytic activity">
    <reaction evidence="30">
        <text>L-seryl-[receptor-protein] + ATP = O-phospho-L-seryl-[receptor-protein] + ADP + H(+)</text>
        <dbReference type="Rhea" id="RHEA:18673"/>
        <dbReference type="Rhea" id="RHEA-COMP:11022"/>
        <dbReference type="Rhea" id="RHEA-COMP:11023"/>
        <dbReference type="ChEBI" id="CHEBI:15378"/>
        <dbReference type="ChEBI" id="CHEBI:29999"/>
        <dbReference type="ChEBI" id="CHEBI:30616"/>
        <dbReference type="ChEBI" id="CHEBI:83421"/>
        <dbReference type="ChEBI" id="CHEBI:456216"/>
        <dbReference type="EC" id="2.7.11.30"/>
    </reaction>
</comment>
<feature type="binding site" evidence="33">
    <location>
        <position position="175"/>
    </location>
    <ligand>
        <name>substrate</name>
    </ligand>
</feature>
<dbReference type="GO" id="GO:0006559">
    <property type="term" value="P:L-phenylalanine catabolic process"/>
    <property type="evidence" value="ECO:0007669"/>
    <property type="project" value="UniProtKB-UniPathway"/>
</dbReference>
<dbReference type="Pfam" id="PF01064">
    <property type="entry name" value="Activin_recp"/>
    <property type="match status" value="1"/>
</dbReference>
<dbReference type="CDD" id="cd23618">
    <property type="entry name" value="TFP_LU_ECD_Wit"/>
    <property type="match status" value="1"/>
</dbReference>
<comment type="catalytic activity">
    <reaction evidence="1">
        <text>4-fumarylacetoacetate + H2O = acetoacetate + fumarate + H(+)</text>
        <dbReference type="Rhea" id="RHEA:10244"/>
        <dbReference type="ChEBI" id="CHEBI:13705"/>
        <dbReference type="ChEBI" id="CHEBI:15377"/>
        <dbReference type="ChEBI" id="CHEBI:15378"/>
        <dbReference type="ChEBI" id="CHEBI:18034"/>
        <dbReference type="ChEBI" id="CHEBI:29806"/>
        <dbReference type="EC" id="3.7.1.2"/>
    </reaction>
</comment>
<keyword evidence="17" id="KW-0418">Kinase</keyword>
<evidence type="ECO:0000256" key="32">
    <source>
        <dbReference type="PIRSR" id="PIRSR605959-1"/>
    </source>
</evidence>
<evidence type="ECO:0000259" key="38">
    <source>
        <dbReference type="PROSITE" id="PS50011"/>
    </source>
</evidence>
<dbReference type="InterPro" id="IPR011009">
    <property type="entry name" value="Kinase-like_dom_sf"/>
</dbReference>
<evidence type="ECO:0000256" key="15">
    <source>
        <dbReference type="ARBA" id="ARBA00022729"/>
    </source>
</evidence>
<keyword evidence="20 35" id="KW-0067">ATP-binding</keyword>
<keyword evidence="21 34" id="KW-0460">Magnesium</keyword>
<comment type="cofactor">
    <cofactor evidence="3 34">
        <name>Mg(2+)</name>
        <dbReference type="ChEBI" id="CHEBI:18420"/>
    </cofactor>
</comment>
<evidence type="ECO:0000256" key="37">
    <source>
        <dbReference type="SAM" id="Phobius"/>
    </source>
</evidence>
<dbReference type="PANTHER" id="PTHR43069:SF2">
    <property type="entry name" value="FUMARYLACETOACETASE"/>
    <property type="match status" value="1"/>
</dbReference>
<comment type="subcellular location">
    <subcellularLocation>
        <location evidence="4">Membrane</location>
        <topology evidence="4">Single-pass type I membrane protein</topology>
    </subcellularLocation>
</comment>
<evidence type="ECO:0000256" key="19">
    <source>
        <dbReference type="ARBA" id="ARBA00022837"/>
    </source>
</evidence>
<keyword evidence="13 37" id="KW-0812">Transmembrane</keyword>
<dbReference type="InterPro" id="IPR005959">
    <property type="entry name" value="Fumarylacetoacetase"/>
</dbReference>
<evidence type="ECO:0000256" key="4">
    <source>
        <dbReference type="ARBA" id="ARBA00004479"/>
    </source>
</evidence>
<keyword evidence="24 37" id="KW-0472">Membrane</keyword>
<proteinExistence type="inferred from homology"/>
<reference evidence="39" key="1">
    <citation type="submission" date="2020-05" db="UniProtKB">
        <authorList>
            <consortium name="EnsemblMetazoa"/>
        </authorList>
    </citation>
    <scope>IDENTIFICATION</scope>
    <source>
        <strain evidence="39">Yale</strain>
    </source>
</reference>
<feature type="binding site" evidence="35">
    <location>
        <position position="737"/>
    </location>
    <ligand>
        <name>ATP</name>
        <dbReference type="ChEBI" id="CHEBI:30616"/>
    </ligand>
</feature>
<dbReference type="PROSITE" id="PS50011">
    <property type="entry name" value="PROTEIN_KINASE_DOM"/>
    <property type="match status" value="1"/>
</dbReference>
<evidence type="ECO:0000256" key="35">
    <source>
        <dbReference type="PROSITE-ProRule" id="PRU10141"/>
    </source>
</evidence>
<feature type="binding site" evidence="33">
    <location>
        <position position="397"/>
    </location>
    <ligand>
        <name>substrate</name>
    </ligand>
</feature>
<dbReference type="InterPro" id="IPR015377">
    <property type="entry name" value="Fumarylacetoacetase_N"/>
</dbReference>
<dbReference type="GO" id="GO:0016020">
    <property type="term" value="C:membrane"/>
    <property type="evidence" value="ECO:0007669"/>
    <property type="project" value="UniProtKB-SubCell"/>
</dbReference>
<evidence type="ECO:0000256" key="26">
    <source>
        <dbReference type="ARBA" id="ARBA00023180"/>
    </source>
</evidence>
<keyword evidence="19 34" id="KW-0106">Calcium</keyword>
<comment type="cofactor">
    <cofactor evidence="2 34">
        <name>Ca(2+)</name>
        <dbReference type="ChEBI" id="CHEBI:29108"/>
    </cofactor>
</comment>
<evidence type="ECO:0000313" key="40">
    <source>
        <dbReference type="Proteomes" id="UP000092444"/>
    </source>
</evidence>
<dbReference type="GO" id="GO:0004334">
    <property type="term" value="F:fumarylacetoacetase activity"/>
    <property type="evidence" value="ECO:0007669"/>
    <property type="project" value="UniProtKB-EC"/>
</dbReference>
<keyword evidence="25" id="KW-0675">Receptor</keyword>
<dbReference type="CDD" id="cd14054">
    <property type="entry name" value="STKc_BMPR2_AMHR2"/>
    <property type="match status" value="1"/>
</dbReference>
<feature type="binding site" evidence="33">
    <location>
        <position position="292"/>
    </location>
    <ligand>
        <name>substrate</name>
    </ligand>
</feature>
<accession>A0A1B0FEK9</accession>
<feature type="binding site" evidence="34">
    <location>
        <position position="246"/>
    </location>
    <ligand>
        <name>Ca(2+)</name>
        <dbReference type="ChEBI" id="CHEBI:29108"/>
    </ligand>
</feature>
<dbReference type="EC" id="3.7.1.2" evidence="8"/>
<feature type="binding site" evidence="34">
    <location>
        <position position="281"/>
    </location>
    <ligand>
        <name>Ca(2+)</name>
        <dbReference type="ChEBI" id="CHEBI:29108"/>
    </ligand>
</feature>
<dbReference type="InterPro" id="IPR045860">
    <property type="entry name" value="Snake_toxin-like_sf"/>
</dbReference>
<dbReference type="GO" id="GO:0006572">
    <property type="term" value="P:L-tyrosine catabolic process"/>
    <property type="evidence" value="ECO:0007669"/>
    <property type="project" value="UniProtKB-KW"/>
</dbReference>
<evidence type="ECO:0000256" key="33">
    <source>
        <dbReference type="PIRSR" id="PIRSR605959-2"/>
    </source>
</evidence>
<dbReference type="Pfam" id="PF07714">
    <property type="entry name" value="PK_Tyr_Ser-Thr"/>
    <property type="match status" value="1"/>
</dbReference>
<dbReference type="EnsemblMetazoa" id="GMOY002048-RA">
    <property type="protein sequence ID" value="GMOY002048-PA"/>
    <property type="gene ID" value="GMOY002048"/>
</dbReference>
<keyword evidence="11" id="KW-0723">Serine/threonine-protein kinase</keyword>
<evidence type="ECO:0000256" key="6">
    <source>
        <dbReference type="ARBA" id="ARBA00009605"/>
    </source>
</evidence>
<name>A0A1B0FEK9_GLOMM</name>
<comment type="catalytic activity">
    <reaction evidence="31">
        <text>L-threonyl-[receptor-protein] + ATP = O-phospho-L-threonyl-[receptor-protein] + ADP + H(+)</text>
        <dbReference type="Rhea" id="RHEA:44880"/>
        <dbReference type="Rhea" id="RHEA-COMP:11024"/>
        <dbReference type="Rhea" id="RHEA-COMP:11025"/>
        <dbReference type="ChEBI" id="CHEBI:15378"/>
        <dbReference type="ChEBI" id="CHEBI:30013"/>
        <dbReference type="ChEBI" id="CHEBI:30616"/>
        <dbReference type="ChEBI" id="CHEBI:61977"/>
        <dbReference type="ChEBI" id="CHEBI:456216"/>
        <dbReference type="EC" id="2.7.11.30"/>
    </reaction>
</comment>
<dbReference type="NCBIfam" id="TIGR01266">
    <property type="entry name" value="fum_ac_acetase"/>
    <property type="match status" value="1"/>
</dbReference>
<dbReference type="Pfam" id="PF09298">
    <property type="entry name" value="FAA_hydrolase_N"/>
    <property type="match status" value="1"/>
</dbReference>
<dbReference type="Proteomes" id="UP000092444">
    <property type="component" value="Unassembled WGS sequence"/>
</dbReference>
<keyword evidence="14 34" id="KW-0479">Metal-binding</keyword>
<evidence type="ECO:0000256" key="27">
    <source>
        <dbReference type="ARBA" id="ARBA00023232"/>
    </source>
</evidence>
<evidence type="ECO:0000256" key="25">
    <source>
        <dbReference type="ARBA" id="ARBA00023170"/>
    </source>
</evidence>
<dbReference type="GO" id="GO:0004675">
    <property type="term" value="F:transmembrane receptor protein serine/threonine kinase activity"/>
    <property type="evidence" value="ECO:0007669"/>
    <property type="project" value="UniProtKB-EC"/>
</dbReference>
<feature type="region of interest" description="Disordered" evidence="36">
    <location>
        <begin position="1420"/>
        <end position="1439"/>
    </location>
</feature>
<dbReference type="GO" id="GO:0005524">
    <property type="term" value="F:ATP binding"/>
    <property type="evidence" value="ECO:0007669"/>
    <property type="project" value="UniProtKB-UniRule"/>
</dbReference>
<feature type="binding site" evidence="34">
    <location>
        <position position="173"/>
    </location>
    <ligand>
        <name>Ca(2+)</name>
        <dbReference type="ChEBI" id="CHEBI:29108"/>
    </ligand>
</feature>
<evidence type="ECO:0000256" key="16">
    <source>
        <dbReference type="ARBA" id="ARBA00022741"/>
    </source>
</evidence>
<evidence type="ECO:0000256" key="1">
    <source>
        <dbReference type="ARBA" id="ARBA00000353"/>
    </source>
</evidence>
<evidence type="ECO:0000256" key="17">
    <source>
        <dbReference type="ARBA" id="ARBA00022777"/>
    </source>
</evidence>
<dbReference type="SUPFAM" id="SSF56112">
    <property type="entry name" value="Protein kinase-like (PK-like)"/>
    <property type="match status" value="1"/>
</dbReference>
<dbReference type="SUPFAM" id="SSF63433">
    <property type="entry name" value="Fumarylacetoacetate hydrolase, FAH, N-terminal domain"/>
    <property type="match status" value="1"/>
</dbReference>
<comment type="similarity">
    <text evidence="7">Belongs to the FAH family.</text>
</comment>
<dbReference type="InterPro" id="IPR036663">
    <property type="entry name" value="Fumarylacetoacetase_C_sf"/>
</dbReference>
<evidence type="ECO:0000256" key="34">
    <source>
        <dbReference type="PIRSR" id="PIRSR605959-3"/>
    </source>
</evidence>
<feature type="binding site" evidence="34">
    <location>
        <position position="248"/>
    </location>
    <ligand>
        <name>Ca(2+)</name>
        <dbReference type="ChEBI" id="CHEBI:29108"/>
    </ligand>
</feature>
<dbReference type="STRING" id="37546.A0A1B0FEK9"/>
<dbReference type="Gene3D" id="2.30.30.230">
    <property type="entry name" value="Fumarylacetoacetase, N-terminal domain"/>
    <property type="match status" value="1"/>
</dbReference>
<dbReference type="InterPro" id="IPR001245">
    <property type="entry name" value="Ser-Thr/Tyr_kinase_cat_dom"/>
</dbReference>
<evidence type="ECO:0000256" key="5">
    <source>
        <dbReference type="ARBA" id="ARBA00004782"/>
    </source>
</evidence>
<evidence type="ECO:0000256" key="11">
    <source>
        <dbReference type="ARBA" id="ARBA00022527"/>
    </source>
</evidence>
<dbReference type="SUPFAM" id="SSF56529">
    <property type="entry name" value="FAH"/>
    <property type="match status" value="1"/>
</dbReference>
<evidence type="ECO:0000256" key="22">
    <source>
        <dbReference type="ARBA" id="ARBA00022878"/>
    </source>
</evidence>
<keyword evidence="26" id="KW-0325">Glycoprotein</keyword>
<keyword evidence="12" id="KW-0808">Transferase</keyword>
<evidence type="ECO:0000256" key="20">
    <source>
        <dbReference type="ARBA" id="ARBA00022840"/>
    </source>
</evidence>
<evidence type="ECO:0000256" key="10">
    <source>
        <dbReference type="ARBA" id="ARBA00014741"/>
    </source>
</evidence>
<dbReference type="InterPro" id="IPR036462">
    <property type="entry name" value="Fumarylacetoacetase_N_sf"/>
</dbReference>
<evidence type="ECO:0000256" key="13">
    <source>
        <dbReference type="ARBA" id="ARBA00022692"/>
    </source>
</evidence>
<dbReference type="Pfam" id="PF01557">
    <property type="entry name" value="FAA_hydrolase"/>
    <property type="match status" value="1"/>
</dbReference>
<dbReference type="InterPro" id="IPR000719">
    <property type="entry name" value="Prot_kinase_dom"/>
</dbReference>
<dbReference type="FunFam" id="3.90.850.10:FF:000004">
    <property type="entry name" value="Fumarylacetoacetase"/>
    <property type="match status" value="1"/>
</dbReference>
<evidence type="ECO:0000256" key="9">
    <source>
        <dbReference type="ARBA" id="ARBA00012401"/>
    </source>
</evidence>
<evidence type="ECO:0000256" key="36">
    <source>
        <dbReference type="SAM" id="MobiDB-lite"/>
    </source>
</evidence>
<keyword evidence="22" id="KW-0828">Tyrosine catabolism</keyword>
<evidence type="ECO:0000256" key="23">
    <source>
        <dbReference type="ARBA" id="ARBA00022989"/>
    </source>
</evidence>
<dbReference type="PROSITE" id="PS00107">
    <property type="entry name" value="PROTEIN_KINASE_ATP"/>
    <property type="match status" value="1"/>
</dbReference>
<feature type="binding site" evidence="34">
    <location>
        <position position="301"/>
    </location>
    <ligand>
        <name>Mg(2+)</name>
        <dbReference type="ChEBI" id="CHEBI:18420"/>
    </ligand>
</feature>
<dbReference type="Gene3D" id="2.10.60.10">
    <property type="entry name" value="CD59"/>
    <property type="match status" value="1"/>
</dbReference>
<evidence type="ECO:0000256" key="12">
    <source>
        <dbReference type="ARBA" id="ARBA00022679"/>
    </source>
</evidence>